<dbReference type="PANTHER" id="PTHR47099:SF1">
    <property type="entry name" value="METHYLCOBAMIDE:COM METHYLTRANSFERASE MTBA"/>
    <property type="match status" value="1"/>
</dbReference>
<accession>A0A953SHE6</accession>
<evidence type="ECO:0000313" key="2">
    <source>
        <dbReference type="EMBL" id="MBZ0157978.1"/>
    </source>
</evidence>
<sequence>MRDSREIIQRTMEGQRNERLPRALFGGGLWAYKQAGLCIEEITGDPERFAGMLSSLYGELETDILFLGSGLNSFPAEAIGGTLAFRGAQAPLLSHPVIHTREDIQRCGRIDLSRSPYTFALIRTIGEIRKRFPDRFICVTSWGPFTWAMILCDWELLKEKLVSDRAFIREVGELGARLSTTLFDLLIDRGLVDGISITGGSTTLMPNEDYRELILPLQRKLFEHIKQKGIRCFLHQCGEIRSQLPLYPLTGADCITVDDHVTLREAYDLYHERLVTAGNVDVINVIGKGDPARLCRAVAECVSQVKDPFLRYILMPSCDLPLDTPLRNVKEFLACADGWGPEKK</sequence>
<comment type="caution">
    <text evidence="2">The sequence shown here is derived from an EMBL/GenBank/DDBJ whole genome shotgun (WGS) entry which is preliminary data.</text>
</comment>
<dbReference type="GO" id="GO:0004853">
    <property type="term" value="F:uroporphyrinogen decarboxylase activity"/>
    <property type="evidence" value="ECO:0007669"/>
    <property type="project" value="InterPro"/>
</dbReference>
<protein>
    <recommendedName>
        <fullName evidence="1">Uroporphyrinogen decarboxylase (URO-D) domain-containing protein</fullName>
    </recommendedName>
</protein>
<dbReference type="AlphaFoldDB" id="A0A953SHE6"/>
<dbReference type="GO" id="GO:0006779">
    <property type="term" value="P:porphyrin-containing compound biosynthetic process"/>
    <property type="evidence" value="ECO:0007669"/>
    <property type="project" value="InterPro"/>
</dbReference>
<gene>
    <name evidence="2" type="ORF">K8I29_17415</name>
</gene>
<dbReference type="InterPro" id="IPR038071">
    <property type="entry name" value="UROD/MetE-like_sf"/>
</dbReference>
<evidence type="ECO:0000313" key="3">
    <source>
        <dbReference type="Proteomes" id="UP000705867"/>
    </source>
</evidence>
<dbReference type="Gene3D" id="3.20.20.210">
    <property type="match status" value="1"/>
</dbReference>
<dbReference type="Proteomes" id="UP000705867">
    <property type="component" value="Unassembled WGS sequence"/>
</dbReference>
<dbReference type="SUPFAM" id="SSF51726">
    <property type="entry name" value="UROD/MetE-like"/>
    <property type="match status" value="1"/>
</dbReference>
<reference evidence="2" key="1">
    <citation type="journal article" date="2021" name="bioRxiv">
        <title>Unraveling nitrogen, sulfur and carbon metabolic pathways and microbial community transcriptional responses to substrate deprivation and toxicity stresses in a bioreactor mimicking anoxic brackish coastal sediment conditions.</title>
        <authorList>
            <person name="Martins P.D."/>
            <person name="Echeveste M.J."/>
            <person name="Arshad A."/>
            <person name="Kurth J."/>
            <person name="Ouboter H."/>
            <person name="Jetten M.S.M."/>
            <person name="Welte C.U."/>
        </authorList>
    </citation>
    <scope>NUCLEOTIDE SEQUENCE</scope>
    <source>
        <strain evidence="2">MAG_39</strain>
    </source>
</reference>
<name>A0A953SHE6_9BACT</name>
<reference evidence="2" key="2">
    <citation type="submission" date="2021-08" db="EMBL/GenBank/DDBJ databases">
        <authorList>
            <person name="Dalcin Martins P."/>
        </authorList>
    </citation>
    <scope>NUCLEOTIDE SEQUENCE</scope>
    <source>
        <strain evidence="2">MAG_39</strain>
    </source>
</reference>
<organism evidence="2 3">
    <name type="scientific">Candidatus Nitrobium versatile</name>
    <dbReference type="NCBI Taxonomy" id="2884831"/>
    <lineage>
        <taxon>Bacteria</taxon>
        <taxon>Pseudomonadati</taxon>
        <taxon>Nitrospirota</taxon>
        <taxon>Nitrospiria</taxon>
        <taxon>Nitrospirales</taxon>
        <taxon>Nitrospiraceae</taxon>
        <taxon>Candidatus Nitrobium</taxon>
    </lineage>
</organism>
<dbReference type="Pfam" id="PF01208">
    <property type="entry name" value="URO-D"/>
    <property type="match status" value="1"/>
</dbReference>
<dbReference type="PANTHER" id="PTHR47099">
    <property type="entry name" value="METHYLCOBAMIDE:COM METHYLTRANSFERASE MTBA"/>
    <property type="match status" value="1"/>
</dbReference>
<evidence type="ECO:0000259" key="1">
    <source>
        <dbReference type="Pfam" id="PF01208"/>
    </source>
</evidence>
<dbReference type="EMBL" id="JAIOIV010000132">
    <property type="protein sequence ID" value="MBZ0157978.1"/>
    <property type="molecule type" value="Genomic_DNA"/>
</dbReference>
<feature type="domain" description="Uroporphyrinogen decarboxylase (URO-D)" evidence="1">
    <location>
        <begin position="5"/>
        <end position="337"/>
    </location>
</feature>
<dbReference type="InterPro" id="IPR052024">
    <property type="entry name" value="Methanogen_methyltrans"/>
</dbReference>
<proteinExistence type="predicted"/>
<dbReference type="InterPro" id="IPR000257">
    <property type="entry name" value="Uroporphyrinogen_deCOase"/>
</dbReference>